<organism evidence="1 2">
    <name type="scientific">Racocetra fulgida</name>
    <dbReference type="NCBI Taxonomy" id="60492"/>
    <lineage>
        <taxon>Eukaryota</taxon>
        <taxon>Fungi</taxon>
        <taxon>Fungi incertae sedis</taxon>
        <taxon>Mucoromycota</taxon>
        <taxon>Glomeromycotina</taxon>
        <taxon>Glomeromycetes</taxon>
        <taxon>Diversisporales</taxon>
        <taxon>Gigasporaceae</taxon>
        <taxon>Racocetra</taxon>
    </lineage>
</organism>
<dbReference type="AlphaFoldDB" id="A0A9N9IIB6"/>
<dbReference type="OrthoDB" id="74813at2759"/>
<evidence type="ECO:0000313" key="2">
    <source>
        <dbReference type="Proteomes" id="UP000789396"/>
    </source>
</evidence>
<comment type="caution">
    <text evidence="1">The sequence shown here is derived from an EMBL/GenBank/DDBJ whole genome shotgun (WGS) entry which is preliminary data.</text>
</comment>
<dbReference type="EMBL" id="CAJVPZ010031101">
    <property type="protein sequence ID" value="CAG8738400.1"/>
    <property type="molecule type" value="Genomic_DNA"/>
</dbReference>
<gene>
    <name evidence="1" type="ORF">RFULGI_LOCUS12663</name>
</gene>
<keyword evidence="2" id="KW-1185">Reference proteome</keyword>
<reference evidence="1" key="1">
    <citation type="submission" date="2021-06" db="EMBL/GenBank/DDBJ databases">
        <authorList>
            <person name="Kallberg Y."/>
            <person name="Tangrot J."/>
            <person name="Rosling A."/>
        </authorList>
    </citation>
    <scope>NUCLEOTIDE SEQUENCE</scope>
    <source>
        <strain evidence="1">IN212</strain>
    </source>
</reference>
<feature type="non-terminal residue" evidence="1">
    <location>
        <position position="1"/>
    </location>
</feature>
<name>A0A9N9IIB6_9GLOM</name>
<accession>A0A9N9IIB6</accession>
<evidence type="ECO:0000313" key="1">
    <source>
        <dbReference type="EMBL" id="CAG8738400.1"/>
    </source>
</evidence>
<proteinExistence type="predicted"/>
<dbReference type="Proteomes" id="UP000789396">
    <property type="component" value="Unassembled WGS sequence"/>
</dbReference>
<protein>
    <submittedName>
        <fullName evidence="1">19631_t:CDS:1</fullName>
    </submittedName>
</protein>
<sequence>NNVYYLDDTHINDQDGEPMQTDVNSSTISDKKVVTNDINCGPNYDQMEDYKGRPNVNDVIAYKEAKIIDFDPISHQVILKHQNLNRHRKEETSSDQANSSRNRFQIIDVDGEFAFEGHESIPEILNINWNDLCSVKKVVA</sequence>